<evidence type="ECO:0000313" key="3">
    <source>
        <dbReference type="Proteomes" id="UP001302812"/>
    </source>
</evidence>
<organism evidence="2 3">
    <name type="scientific">Canariomyces notabilis</name>
    <dbReference type="NCBI Taxonomy" id="2074819"/>
    <lineage>
        <taxon>Eukaryota</taxon>
        <taxon>Fungi</taxon>
        <taxon>Dikarya</taxon>
        <taxon>Ascomycota</taxon>
        <taxon>Pezizomycotina</taxon>
        <taxon>Sordariomycetes</taxon>
        <taxon>Sordariomycetidae</taxon>
        <taxon>Sordariales</taxon>
        <taxon>Chaetomiaceae</taxon>
        <taxon>Canariomyces</taxon>
    </lineage>
</organism>
<protein>
    <submittedName>
        <fullName evidence="2">Uncharacterized protein</fullName>
    </submittedName>
</protein>
<comment type="caution">
    <text evidence="2">The sequence shown here is derived from an EMBL/GenBank/DDBJ whole genome shotgun (WGS) entry which is preliminary data.</text>
</comment>
<dbReference type="EMBL" id="MU853344">
    <property type="protein sequence ID" value="KAK4111948.1"/>
    <property type="molecule type" value="Genomic_DNA"/>
</dbReference>
<accession>A0AAN6TCQ9</accession>
<dbReference type="Proteomes" id="UP001302812">
    <property type="component" value="Unassembled WGS sequence"/>
</dbReference>
<reference evidence="2" key="1">
    <citation type="journal article" date="2023" name="Mol. Phylogenet. Evol.">
        <title>Genome-scale phylogeny and comparative genomics of the fungal order Sordariales.</title>
        <authorList>
            <person name="Hensen N."/>
            <person name="Bonometti L."/>
            <person name="Westerberg I."/>
            <person name="Brannstrom I.O."/>
            <person name="Guillou S."/>
            <person name="Cros-Aarteil S."/>
            <person name="Calhoun S."/>
            <person name="Haridas S."/>
            <person name="Kuo A."/>
            <person name="Mondo S."/>
            <person name="Pangilinan J."/>
            <person name="Riley R."/>
            <person name="LaButti K."/>
            <person name="Andreopoulos B."/>
            <person name="Lipzen A."/>
            <person name="Chen C."/>
            <person name="Yan M."/>
            <person name="Daum C."/>
            <person name="Ng V."/>
            <person name="Clum A."/>
            <person name="Steindorff A."/>
            <person name="Ohm R.A."/>
            <person name="Martin F."/>
            <person name="Silar P."/>
            <person name="Natvig D.O."/>
            <person name="Lalanne C."/>
            <person name="Gautier V."/>
            <person name="Ament-Velasquez S.L."/>
            <person name="Kruys A."/>
            <person name="Hutchinson M.I."/>
            <person name="Powell A.J."/>
            <person name="Barry K."/>
            <person name="Miller A.N."/>
            <person name="Grigoriev I.V."/>
            <person name="Debuchy R."/>
            <person name="Gladieux P."/>
            <person name="Hiltunen Thoren M."/>
            <person name="Johannesson H."/>
        </authorList>
    </citation>
    <scope>NUCLEOTIDE SEQUENCE</scope>
    <source>
        <strain evidence="2">CBS 508.74</strain>
    </source>
</reference>
<gene>
    <name evidence="2" type="ORF">N656DRAFT_132285</name>
</gene>
<feature type="chain" id="PRO_5042884666" evidence="1">
    <location>
        <begin position="24"/>
        <end position="101"/>
    </location>
</feature>
<evidence type="ECO:0000313" key="2">
    <source>
        <dbReference type="EMBL" id="KAK4111948.1"/>
    </source>
</evidence>
<feature type="signal peptide" evidence="1">
    <location>
        <begin position="1"/>
        <end position="23"/>
    </location>
</feature>
<keyword evidence="3" id="KW-1185">Reference proteome</keyword>
<dbReference type="AlphaFoldDB" id="A0AAN6TCQ9"/>
<evidence type="ECO:0000256" key="1">
    <source>
        <dbReference type="SAM" id="SignalP"/>
    </source>
</evidence>
<reference evidence="2" key="2">
    <citation type="submission" date="2023-05" db="EMBL/GenBank/DDBJ databases">
        <authorList>
            <consortium name="Lawrence Berkeley National Laboratory"/>
            <person name="Steindorff A."/>
            <person name="Hensen N."/>
            <person name="Bonometti L."/>
            <person name="Westerberg I."/>
            <person name="Brannstrom I.O."/>
            <person name="Guillou S."/>
            <person name="Cros-Aarteil S."/>
            <person name="Calhoun S."/>
            <person name="Haridas S."/>
            <person name="Kuo A."/>
            <person name="Mondo S."/>
            <person name="Pangilinan J."/>
            <person name="Riley R."/>
            <person name="Labutti K."/>
            <person name="Andreopoulos B."/>
            <person name="Lipzen A."/>
            <person name="Chen C."/>
            <person name="Yanf M."/>
            <person name="Daum C."/>
            <person name="Ng V."/>
            <person name="Clum A."/>
            <person name="Ohm R."/>
            <person name="Martin F."/>
            <person name="Silar P."/>
            <person name="Natvig D."/>
            <person name="Lalanne C."/>
            <person name="Gautier V."/>
            <person name="Ament-Velasquez S.L."/>
            <person name="Kruys A."/>
            <person name="Hutchinson M.I."/>
            <person name="Powell A.J."/>
            <person name="Barry K."/>
            <person name="Miller A.N."/>
            <person name="Grigoriev I.V."/>
            <person name="Debuchy R."/>
            <person name="Gladieux P."/>
            <person name="Thoren M.H."/>
            <person name="Johannesson H."/>
        </authorList>
    </citation>
    <scope>NUCLEOTIDE SEQUENCE</scope>
    <source>
        <strain evidence="2">CBS 508.74</strain>
    </source>
</reference>
<dbReference type="GeneID" id="89932710"/>
<dbReference type="RefSeq" id="XP_064669518.1">
    <property type="nucleotide sequence ID" value="XM_064808587.1"/>
</dbReference>
<sequence>MPTLTGHLRLLFLFLPFWQPAVSMDELTSNPYFDSIADNDRNWLETGCQPRMRECHRVSVLAISEDGMAVICKLLLPALHHLRATANIPPLSCSGKPRRQS</sequence>
<name>A0AAN6TCQ9_9PEZI</name>
<keyword evidence="1" id="KW-0732">Signal</keyword>
<proteinExistence type="predicted"/>